<accession>A0A6B8KHH1</accession>
<feature type="region of interest" description="Disordered" evidence="11">
    <location>
        <begin position="34"/>
        <end position="67"/>
    </location>
</feature>
<evidence type="ECO:0000256" key="3">
    <source>
        <dbReference type="ARBA" id="ARBA00022452"/>
    </source>
</evidence>
<keyword evidence="5" id="KW-0812">Transmembrane</keyword>
<keyword evidence="10" id="KW-0998">Cell outer membrane</keyword>
<keyword evidence="14" id="KW-0675">Receptor</keyword>
<dbReference type="InterPro" id="IPR039426">
    <property type="entry name" value="TonB-dep_rcpt-like"/>
</dbReference>
<protein>
    <submittedName>
        <fullName evidence="14">TonB-dependent receptor plug domain-containing protein</fullName>
    </submittedName>
</protein>
<dbReference type="Pfam" id="PF07715">
    <property type="entry name" value="Plug"/>
    <property type="match status" value="1"/>
</dbReference>
<evidence type="ECO:0000256" key="11">
    <source>
        <dbReference type="SAM" id="MobiDB-lite"/>
    </source>
</evidence>
<keyword evidence="15" id="KW-1185">Reference proteome</keyword>
<evidence type="ECO:0000256" key="9">
    <source>
        <dbReference type="ARBA" id="ARBA00023136"/>
    </source>
</evidence>
<keyword evidence="6" id="KW-0408">Iron</keyword>
<evidence type="ECO:0000256" key="8">
    <source>
        <dbReference type="ARBA" id="ARBA00023077"/>
    </source>
</evidence>
<evidence type="ECO:0000256" key="7">
    <source>
        <dbReference type="ARBA" id="ARBA00023065"/>
    </source>
</evidence>
<evidence type="ECO:0000256" key="2">
    <source>
        <dbReference type="ARBA" id="ARBA00022448"/>
    </source>
</evidence>
<proteinExistence type="predicted"/>
<feature type="compositionally biased region" description="Basic and acidic residues" evidence="11">
    <location>
        <begin position="39"/>
        <end position="57"/>
    </location>
</feature>
<feature type="domain" description="TonB-dependent receptor plug" evidence="13">
    <location>
        <begin position="94"/>
        <end position="191"/>
    </location>
</feature>
<evidence type="ECO:0000256" key="6">
    <source>
        <dbReference type="ARBA" id="ARBA00023004"/>
    </source>
</evidence>
<name>A0A6B8KHH1_9HYPH</name>
<dbReference type="GO" id="GO:0006826">
    <property type="term" value="P:iron ion transport"/>
    <property type="evidence" value="ECO:0007669"/>
    <property type="project" value="UniProtKB-KW"/>
</dbReference>
<dbReference type="SUPFAM" id="SSF56935">
    <property type="entry name" value="Porins"/>
    <property type="match status" value="1"/>
</dbReference>
<keyword evidence="3" id="KW-1134">Transmembrane beta strand</keyword>
<keyword evidence="8" id="KW-0798">TonB box</keyword>
<keyword evidence="4" id="KW-0410">Iron transport</keyword>
<organism evidence="14 15">
    <name type="scientific">Methylocystis heyeri</name>
    <dbReference type="NCBI Taxonomy" id="391905"/>
    <lineage>
        <taxon>Bacteria</taxon>
        <taxon>Pseudomonadati</taxon>
        <taxon>Pseudomonadota</taxon>
        <taxon>Alphaproteobacteria</taxon>
        <taxon>Hyphomicrobiales</taxon>
        <taxon>Methylocystaceae</taxon>
        <taxon>Methylocystis</taxon>
    </lineage>
</organism>
<keyword evidence="12" id="KW-0732">Signal</keyword>
<dbReference type="KEGG" id="mhey:H2LOC_012365"/>
<dbReference type="AlphaFoldDB" id="A0A6B8KHH1"/>
<evidence type="ECO:0000256" key="5">
    <source>
        <dbReference type="ARBA" id="ARBA00022692"/>
    </source>
</evidence>
<reference evidence="14 15" key="1">
    <citation type="submission" date="2019-11" db="EMBL/GenBank/DDBJ databases">
        <title>The genome sequence of Methylocystis heyeri.</title>
        <authorList>
            <person name="Oshkin I.Y."/>
            <person name="Miroshnikov K."/>
            <person name="Dedysh S.N."/>
        </authorList>
    </citation>
    <scope>NUCLEOTIDE SEQUENCE [LARGE SCALE GENOMIC DNA]</scope>
    <source>
        <strain evidence="14 15">H2</strain>
    </source>
</reference>
<keyword evidence="2" id="KW-0813">Transport</keyword>
<comment type="subcellular location">
    <subcellularLocation>
        <location evidence="1">Cell outer membrane</location>
        <topology evidence="1">Multi-pass membrane protein</topology>
    </subcellularLocation>
</comment>
<evidence type="ECO:0000313" key="15">
    <source>
        <dbReference type="Proteomes" id="UP000309061"/>
    </source>
</evidence>
<sequence>MNRRQSIKSRKLSKVSFAALACGIALGFPCTPAGAQSTHEGHSHDGAAQAEGKHDAAQDQGGPASANVADVDVTMGHSHGGGPGEKLKDEVLTKTSRSGNVITNTTINDQQIDNLTDVSHYVAGYRPLISTPRQSRMAIRGVGVASGSGGSGSASDTGYIVDDVYWSFAGWQWGDLVDMSSVEVLYGPTGTAGNKNTNVGSLIFHTQLPSFEDKTTISVSYGNYNRTRDTVNSTGTVINDALAYRVAAYLDYADGWIRDGYSGSTYQDTARAGIHAQLLGVGDDWSDRLSFNYNGSNEHNDYLTGTIGDTSLEYANFTFPTSFFQNMRNKLNWPVLTTDPNTPFIARNGRDPANVFMLTNTFNKQAGENTFKSISAVGYGAWRNNGFSDNQLLQLGFGSGGMDTYALQTSQEFRLSSPKDQPIEWTTGLFTFYEALEDRMHHWDFGYNSAAWLGYQGALPGLTPWWLNKAGDFQAAAYGQATWHATEQAEITFGLRDSYEVRYSASKFAAGWLYGLPITPNAQNYALARSGGYFPSDSGGFTSYHNGLVGILNPKYQLNENILLYALLGHGDKPPSVNTQSLGVYSYNKTTSQFSVAPFSQPFDGSEKSWDYELGVKTNWFDGKLISNVNLYWNDLYNFQISQTKTLQTSPLLITQSYLGNAPHVRLRGIEFVQQWSPIEHLTFNLNGAYTEARYVNYPDAPAPTDWTFTGVPATAATISLSNTRITGLPWWQINGGYAYHVPVGRALAALGGWLGGQSYTFFHYTNASWFNKQQYTNPYSLIQYWQPAYVMFDAGFGLHTDDRRFQITLWAKNLFNNRPWTSWSPGSSSAPTTVGISTQGPRLFGLTSSVTF</sequence>
<dbReference type="EMBL" id="CP046052">
    <property type="protein sequence ID" value="QGM46425.1"/>
    <property type="molecule type" value="Genomic_DNA"/>
</dbReference>
<dbReference type="PANTHER" id="PTHR32552:SF81">
    <property type="entry name" value="TONB-DEPENDENT OUTER MEMBRANE RECEPTOR"/>
    <property type="match status" value="1"/>
</dbReference>
<gene>
    <name evidence="14" type="ORF">H2LOC_012365</name>
</gene>
<feature type="chain" id="PRO_5025555592" evidence="12">
    <location>
        <begin position="28"/>
        <end position="853"/>
    </location>
</feature>
<dbReference type="Gene3D" id="2.40.170.20">
    <property type="entry name" value="TonB-dependent receptor, beta-barrel domain"/>
    <property type="match status" value="1"/>
</dbReference>
<dbReference type="InterPro" id="IPR036942">
    <property type="entry name" value="Beta-barrel_TonB_sf"/>
</dbReference>
<evidence type="ECO:0000259" key="13">
    <source>
        <dbReference type="Pfam" id="PF07715"/>
    </source>
</evidence>
<dbReference type="PANTHER" id="PTHR32552">
    <property type="entry name" value="FERRICHROME IRON RECEPTOR-RELATED"/>
    <property type="match status" value="1"/>
</dbReference>
<keyword evidence="9" id="KW-0472">Membrane</keyword>
<dbReference type="RefSeq" id="WP_136496665.1">
    <property type="nucleotide sequence ID" value="NZ_CP046052.1"/>
</dbReference>
<evidence type="ECO:0000256" key="1">
    <source>
        <dbReference type="ARBA" id="ARBA00004571"/>
    </source>
</evidence>
<feature type="signal peptide" evidence="12">
    <location>
        <begin position="1"/>
        <end position="27"/>
    </location>
</feature>
<dbReference type="Proteomes" id="UP000309061">
    <property type="component" value="Chromosome"/>
</dbReference>
<dbReference type="GO" id="GO:0009279">
    <property type="term" value="C:cell outer membrane"/>
    <property type="evidence" value="ECO:0007669"/>
    <property type="project" value="UniProtKB-SubCell"/>
</dbReference>
<evidence type="ECO:0000256" key="4">
    <source>
        <dbReference type="ARBA" id="ARBA00022496"/>
    </source>
</evidence>
<evidence type="ECO:0000313" key="14">
    <source>
        <dbReference type="EMBL" id="QGM46425.1"/>
    </source>
</evidence>
<dbReference type="OrthoDB" id="9760333at2"/>
<dbReference type="InterPro" id="IPR012910">
    <property type="entry name" value="Plug_dom"/>
</dbReference>
<keyword evidence="7" id="KW-0406">Ion transport</keyword>
<evidence type="ECO:0000256" key="12">
    <source>
        <dbReference type="SAM" id="SignalP"/>
    </source>
</evidence>
<evidence type="ECO:0000256" key="10">
    <source>
        <dbReference type="ARBA" id="ARBA00023237"/>
    </source>
</evidence>